<name>A0A3P1WSB7_9ACTN</name>
<dbReference type="AlphaFoldDB" id="A0A3P1WSB7"/>
<evidence type="ECO:0000313" key="1">
    <source>
        <dbReference type="EMBL" id="RRD48758.1"/>
    </source>
</evidence>
<dbReference type="EMBL" id="RQYT01000030">
    <property type="protein sequence ID" value="RRD48758.1"/>
    <property type="molecule type" value="Genomic_DNA"/>
</dbReference>
<dbReference type="OrthoDB" id="9906797at2"/>
<sequence>MARDLVSRAAEDLLRALRRQARSGTVDGGLGSVWTFLSYAKRARKGHNRAAMNDKWRGVTKVPKKEREEGSPTPFFDRIRQDTDTTYDVETSVNDALLVVTAALLPRILNVLAQRSGNGGLSADQVEAYWVMLYCTNMPVSIPAEHVPVIELFKRGEENWPSHLLRIRGTRPHGRQEPSSVNHDISRARRLVATCLYLFITLAPYSSVVQDEADMTRLLDLIFTKSKDFFDGQSDLVKKAGACVRLDDYTYRVDTVAAHAAVRKLQSFKKHTLAQMVDDLHAAEAKYAIHVPGQDRFRPRFDCVKRCAAHSSESMKP</sequence>
<dbReference type="Proteomes" id="UP000280935">
    <property type="component" value="Unassembled WGS sequence"/>
</dbReference>
<reference evidence="1 2" key="1">
    <citation type="submission" date="2018-11" db="EMBL/GenBank/DDBJ databases">
        <title>Genomes From Bacteria Associated with the Canine Oral Cavity: a Test Case for Automated Genome-Based Taxonomic Assignment.</title>
        <authorList>
            <person name="Coil D.A."/>
            <person name="Jospin G."/>
            <person name="Darling A.E."/>
            <person name="Wallis C."/>
            <person name="Davis I.J."/>
            <person name="Harris S."/>
            <person name="Eisen J.A."/>
            <person name="Holcombe L.J."/>
            <person name="O'Flynn C."/>
        </authorList>
    </citation>
    <scope>NUCLEOTIDE SEQUENCE [LARGE SCALE GENOMIC DNA]</scope>
    <source>
        <strain evidence="1 2">OH2822_COT-296</strain>
    </source>
</reference>
<organism evidence="1 2">
    <name type="scientific">Arachnia propionica</name>
    <dbReference type="NCBI Taxonomy" id="1750"/>
    <lineage>
        <taxon>Bacteria</taxon>
        <taxon>Bacillati</taxon>
        <taxon>Actinomycetota</taxon>
        <taxon>Actinomycetes</taxon>
        <taxon>Propionibacteriales</taxon>
        <taxon>Propionibacteriaceae</taxon>
        <taxon>Arachnia</taxon>
    </lineage>
</organism>
<proteinExistence type="predicted"/>
<evidence type="ECO:0000313" key="2">
    <source>
        <dbReference type="Proteomes" id="UP000280935"/>
    </source>
</evidence>
<comment type="caution">
    <text evidence="1">The sequence shown here is derived from an EMBL/GenBank/DDBJ whole genome shotgun (WGS) entry which is preliminary data.</text>
</comment>
<protein>
    <submittedName>
        <fullName evidence="1">Uncharacterized protein</fullName>
    </submittedName>
</protein>
<accession>A0A3P1WSB7</accession>
<dbReference type="RefSeq" id="WP_125228547.1">
    <property type="nucleotide sequence ID" value="NZ_RQYT01000030.1"/>
</dbReference>
<gene>
    <name evidence="1" type="ORF">EII35_11160</name>
</gene>